<dbReference type="PANTHER" id="PTHR30482:SF5">
    <property type="entry name" value="ABC TRANSPORTER PERMEASE PROTEIN"/>
    <property type="match status" value="1"/>
</dbReference>
<organism evidence="8 9">
    <name type="scientific">Micromonospora echinofusca</name>
    <dbReference type="NCBI Taxonomy" id="47858"/>
    <lineage>
        <taxon>Bacteria</taxon>
        <taxon>Bacillati</taxon>
        <taxon>Actinomycetota</taxon>
        <taxon>Actinomycetes</taxon>
        <taxon>Micromonosporales</taxon>
        <taxon>Micromonosporaceae</taxon>
        <taxon>Micromonospora</taxon>
    </lineage>
</organism>
<feature type="transmembrane region" description="Helical" evidence="7">
    <location>
        <begin position="114"/>
        <end position="132"/>
    </location>
</feature>
<accession>A0ABS3VVG1</accession>
<feature type="region of interest" description="Disordered" evidence="6">
    <location>
        <begin position="353"/>
        <end position="382"/>
    </location>
</feature>
<gene>
    <name evidence="8" type="ORF">GSF22_21350</name>
</gene>
<evidence type="ECO:0000256" key="1">
    <source>
        <dbReference type="ARBA" id="ARBA00004651"/>
    </source>
</evidence>
<sequence>MSRRTMLVAGAWLVAVGAVPYYLGAFWLQTGLFVAVAVIAALGLSLLVGVAGQLSLAHAFFVAVGAYTYTYLATPGDARTPGLGIPSLLAAGLAVLAAGACGGLFSPVSARLRGLYLGVASVGLVFLGQYLLTTLSEITGGYNGRSVPPLRLFGLEFSDRSEVLLGGVLFGRLELLWLLTATLATVAFLVTRRIVGWRPGLALRLMRESEVAAASMGINVNRQKAVVFIVSSMYAGLAGVLFAVCIQRVVPESFGLQLSVSYLAAIVIGGMRTPVGAVVGAVFVTSLPLLLQHYGSELPFLAPPGSGDGLGAAELSAYVYGALVVLVLVLWPGGLVGLASRLAGRSLHRALPTRTGAPPVSPMEAPVDAAVTKPELQGGKRR</sequence>
<evidence type="ECO:0000256" key="5">
    <source>
        <dbReference type="ARBA" id="ARBA00023136"/>
    </source>
</evidence>
<evidence type="ECO:0000256" key="6">
    <source>
        <dbReference type="SAM" id="MobiDB-lite"/>
    </source>
</evidence>
<proteinExistence type="predicted"/>
<feature type="transmembrane region" description="Helical" evidence="7">
    <location>
        <begin position="315"/>
        <end position="339"/>
    </location>
</feature>
<dbReference type="InterPro" id="IPR043428">
    <property type="entry name" value="LivM-like"/>
</dbReference>
<keyword evidence="3 7" id="KW-0812">Transmembrane</keyword>
<evidence type="ECO:0000313" key="9">
    <source>
        <dbReference type="Proteomes" id="UP000823521"/>
    </source>
</evidence>
<dbReference type="Proteomes" id="UP000823521">
    <property type="component" value="Unassembled WGS sequence"/>
</dbReference>
<dbReference type="RefSeq" id="WP_208815525.1">
    <property type="nucleotide sequence ID" value="NZ_WVUH01000205.1"/>
</dbReference>
<keyword evidence="2" id="KW-1003">Cell membrane</keyword>
<feature type="transmembrane region" description="Helical" evidence="7">
    <location>
        <begin position="275"/>
        <end position="295"/>
    </location>
</feature>
<evidence type="ECO:0000256" key="4">
    <source>
        <dbReference type="ARBA" id="ARBA00022989"/>
    </source>
</evidence>
<evidence type="ECO:0000256" key="7">
    <source>
        <dbReference type="SAM" id="Phobius"/>
    </source>
</evidence>
<dbReference type="PANTHER" id="PTHR30482">
    <property type="entry name" value="HIGH-AFFINITY BRANCHED-CHAIN AMINO ACID TRANSPORT SYSTEM PERMEASE"/>
    <property type="match status" value="1"/>
</dbReference>
<protein>
    <submittedName>
        <fullName evidence="8">Branched-chain amino acid ABC transporter permease</fullName>
    </submittedName>
</protein>
<evidence type="ECO:0000313" key="8">
    <source>
        <dbReference type="EMBL" id="MBO4208536.1"/>
    </source>
</evidence>
<feature type="transmembrane region" description="Helical" evidence="7">
    <location>
        <begin position="54"/>
        <end position="72"/>
    </location>
</feature>
<comment type="subcellular location">
    <subcellularLocation>
        <location evidence="1">Cell membrane</location>
        <topology evidence="1">Multi-pass membrane protein</topology>
    </subcellularLocation>
</comment>
<feature type="transmembrane region" description="Helical" evidence="7">
    <location>
        <begin position="28"/>
        <end position="47"/>
    </location>
</feature>
<feature type="transmembrane region" description="Helical" evidence="7">
    <location>
        <begin position="250"/>
        <end position="268"/>
    </location>
</feature>
<name>A0ABS3VVG1_MICEH</name>
<feature type="transmembrane region" description="Helical" evidence="7">
    <location>
        <begin position="225"/>
        <end position="244"/>
    </location>
</feature>
<dbReference type="EMBL" id="WVUH01000205">
    <property type="protein sequence ID" value="MBO4208536.1"/>
    <property type="molecule type" value="Genomic_DNA"/>
</dbReference>
<feature type="transmembrane region" description="Helical" evidence="7">
    <location>
        <begin position="175"/>
        <end position="195"/>
    </location>
</feature>
<reference evidence="8 9" key="1">
    <citation type="submission" date="2019-12" db="EMBL/GenBank/DDBJ databases">
        <title>Whole genome sequencing of endophytic Actinobacterium Micromonospora sp. MPMI6T.</title>
        <authorList>
            <person name="Evv R."/>
            <person name="Podile A.R."/>
        </authorList>
    </citation>
    <scope>NUCLEOTIDE SEQUENCE [LARGE SCALE GENOMIC DNA]</scope>
    <source>
        <strain evidence="8 9">MPMI6</strain>
    </source>
</reference>
<dbReference type="InterPro" id="IPR001851">
    <property type="entry name" value="ABC_transp_permease"/>
</dbReference>
<dbReference type="CDD" id="cd06581">
    <property type="entry name" value="TM_PBP1_LivM_like"/>
    <property type="match status" value="1"/>
</dbReference>
<keyword evidence="9" id="KW-1185">Reference proteome</keyword>
<keyword evidence="5 7" id="KW-0472">Membrane</keyword>
<comment type="caution">
    <text evidence="8">The sequence shown here is derived from an EMBL/GenBank/DDBJ whole genome shotgun (WGS) entry which is preliminary data.</text>
</comment>
<evidence type="ECO:0000256" key="3">
    <source>
        <dbReference type="ARBA" id="ARBA00022692"/>
    </source>
</evidence>
<dbReference type="Pfam" id="PF02653">
    <property type="entry name" value="BPD_transp_2"/>
    <property type="match status" value="1"/>
</dbReference>
<evidence type="ECO:0000256" key="2">
    <source>
        <dbReference type="ARBA" id="ARBA00022475"/>
    </source>
</evidence>
<keyword evidence="4 7" id="KW-1133">Transmembrane helix</keyword>
<feature type="transmembrane region" description="Helical" evidence="7">
    <location>
        <begin position="84"/>
        <end position="105"/>
    </location>
</feature>